<sequence length="193" mass="20194">MMPWPLPARLIRAAVWAPVLSCGLTVGAALGGPVAVGAAYPALASAAAPAQTAAPPRVTAGLPEAGTLTVTFALRDFLLNREAPNVLTLHTPWGAQRGTLSGAPHPDPERRAYYARLTPLRWPLSAPAGTRAGRYPARVEGQLFSCAVRGGTCSARTVSVPVTLSVRPDGRVQSVGVRLDDPVLRKGSLRLRP</sequence>
<keyword evidence="2" id="KW-1185">Reference proteome</keyword>
<proteinExistence type="predicted"/>
<dbReference type="Proteomes" id="UP001217044">
    <property type="component" value="Chromosome"/>
</dbReference>
<name>A0ABY7V4A1_9DEIO</name>
<reference evidence="1 2" key="1">
    <citation type="submission" date="2022-12" db="EMBL/GenBank/DDBJ databases">
        <title>Genome Sequence of Deinococcus aquaticus Type Strain PB314.</title>
        <authorList>
            <person name="Albert C."/>
            <person name="Hill J."/>
            <person name="Boren L."/>
            <person name="Scholz-Ng S."/>
            <person name="Fatema N."/>
            <person name="Grosso R."/>
            <person name="Soboslay E."/>
            <person name="Tuohy J."/>
        </authorList>
    </citation>
    <scope>NUCLEOTIDE SEQUENCE [LARGE SCALE GENOMIC DNA]</scope>
    <source>
        <strain evidence="1 2">PB-314</strain>
    </source>
</reference>
<dbReference type="RefSeq" id="WP_273990771.1">
    <property type="nucleotide sequence ID" value="NZ_BAABQT010000031.1"/>
</dbReference>
<dbReference type="EMBL" id="CP115165">
    <property type="protein sequence ID" value="WDA60033.1"/>
    <property type="molecule type" value="Genomic_DNA"/>
</dbReference>
<protein>
    <submittedName>
        <fullName evidence="1">Uncharacterized protein</fullName>
    </submittedName>
</protein>
<organism evidence="1 2">
    <name type="scientific">Deinococcus aquaticus</name>
    <dbReference type="NCBI Taxonomy" id="328692"/>
    <lineage>
        <taxon>Bacteria</taxon>
        <taxon>Thermotogati</taxon>
        <taxon>Deinococcota</taxon>
        <taxon>Deinococci</taxon>
        <taxon>Deinococcales</taxon>
        <taxon>Deinococcaceae</taxon>
        <taxon>Deinococcus</taxon>
    </lineage>
</organism>
<evidence type="ECO:0000313" key="1">
    <source>
        <dbReference type="EMBL" id="WDA60033.1"/>
    </source>
</evidence>
<gene>
    <name evidence="1" type="ORF">M8445_07500</name>
</gene>
<evidence type="ECO:0000313" key="2">
    <source>
        <dbReference type="Proteomes" id="UP001217044"/>
    </source>
</evidence>
<accession>A0ABY7V4A1</accession>